<reference evidence="2" key="1">
    <citation type="submission" date="2022-11" db="UniProtKB">
        <authorList>
            <consortium name="WormBaseParasite"/>
        </authorList>
    </citation>
    <scope>IDENTIFICATION</scope>
</reference>
<protein>
    <submittedName>
        <fullName evidence="2">Uncharacterized protein</fullName>
    </submittedName>
</protein>
<keyword evidence="1" id="KW-1185">Reference proteome</keyword>
<evidence type="ECO:0000313" key="1">
    <source>
        <dbReference type="Proteomes" id="UP000887565"/>
    </source>
</evidence>
<accession>A0A915K1V6</accession>
<evidence type="ECO:0000313" key="2">
    <source>
        <dbReference type="WBParaSite" id="nRc.2.0.1.t32788-RA"/>
    </source>
</evidence>
<proteinExistence type="predicted"/>
<dbReference type="WBParaSite" id="nRc.2.0.1.t32788-RA">
    <property type="protein sequence ID" value="nRc.2.0.1.t32788-RA"/>
    <property type="gene ID" value="nRc.2.0.1.g32788"/>
</dbReference>
<name>A0A915K1V6_ROMCU</name>
<dbReference type="Proteomes" id="UP000887565">
    <property type="component" value="Unplaced"/>
</dbReference>
<sequence length="85" mass="9355">IISSFPLPSSGNFDVIGFSHSDYLDVGDYLLCVGTFFSDDDRFSQLATAQIDVSSKEKISEAVKIKKKWVPVLCADYNSKLATTL</sequence>
<organism evidence="1 2">
    <name type="scientific">Romanomermis culicivorax</name>
    <name type="common">Nematode worm</name>
    <dbReference type="NCBI Taxonomy" id="13658"/>
    <lineage>
        <taxon>Eukaryota</taxon>
        <taxon>Metazoa</taxon>
        <taxon>Ecdysozoa</taxon>
        <taxon>Nematoda</taxon>
        <taxon>Enoplea</taxon>
        <taxon>Dorylaimia</taxon>
        <taxon>Mermithida</taxon>
        <taxon>Mermithoidea</taxon>
        <taxon>Mermithidae</taxon>
        <taxon>Romanomermis</taxon>
    </lineage>
</organism>
<dbReference type="AlphaFoldDB" id="A0A915K1V6"/>